<proteinExistence type="predicted"/>
<dbReference type="PANTHER" id="PTHR43479:SF23">
    <property type="entry name" value="HTH TETR-TYPE DOMAIN-CONTAINING PROTEIN"/>
    <property type="match status" value="1"/>
</dbReference>
<dbReference type="Proteomes" id="UP000279194">
    <property type="component" value="Unassembled WGS sequence"/>
</dbReference>
<comment type="caution">
    <text evidence="4">The sequence shown here is derived from an EMBL/GenBank/DDBJ whole genome shotgun (WGS) entry which is preliminary data.</text>
</comment>
<evidence type="ECO:0000256" key="1">
    <source>
        <dbReference type="ARBA" id="ARBA00023125"/>
    </source>
</evidence>
<dbReference type="SUPFAM" id="SSF46689">
    <property type="entry name" value="Homeodomain-like"/>
    <property type="match status" value="1"/>
</dbReference>
<dbReference type="GO" id="GO:0003677">
    <property type="term" value="F:DNA binding"/>
    <property type="evidence" value="ECO:0007669"/>
    <property type="project" value="UniProtKB-UniRule"/>
</dbReference>
<protein>
    <submittedName>
        <fullName evidence="4">TetR/AcrR family transcriptional regulator</fullName>
    </submittedName>
</protein>
<dbReference type="PANTHER" id="PTHR43479">
    <property type="entry name" value="ACREF/ENVCD OPERON REPRESSOR-RELATED"/>
    <property type="match status" value="1"/>
</dbReference>
<dbReference type="Gene3D" id="1.10.357.10">
    <property type="entry name" value="Tetracycline Repressor, domain 2"/>
    <property type="match status" value="1"/>
</dbReference>
<evidence type="ECO:0000256" key="2">
    <source>
        <dbReference type="PROSITE-ProRule" id="PRU00335"/>
    </source>
</evidence>
<reference evidence="4 5" key="1">
    <citation type="submission" date="2018-10" db="EMBL/GenBank/DDBJ databases">
        <title>Streptococcus hillyeri sp. nov., isolated from equine tracheal sample.</title>
        <authorList>
            <person name="Macfadyen A.C."/>
            <person name="Waller A."/>
            <person name="Paterson G.K."/>
        </authorList>
    </citation>
    <scope>NUCLEOTIDE SEQUENCE [LARGE SCALE GENOMIC DNA]</scope>
    <source>
        <strain evidence="4 5">28462</strain>
    </source>
</reference>
<dbReference type="InterPro" id="IPR001647">
    <property type="entry name" value="HTH_TetR"/>
</dbReference>
<dbReference type="InterPro" id="IPR050624">
    <property type="entry name" value="HTH-type_Tx_Regulator"/>
</dbReference>
<dbReference type="PROSITE" id="PS50977">
    <property type="entry name" value="HTH_TETR_2"/>
    <property type="match status" value="1"/>
</dbReference>
<accession>A0A3L9DLJ2</accession>
<dbReference type="InterPro" id="IPR009057">
    <property type="entry name" value="Homeodomain-like_sf"/>
</dbReference>
<gene>
    <name evidence="4" type="ORF">EAF07_09365</name>
</gene>
<keyword evidence="1 2" id="KW-0238">DNA-binding</keyword>
<organism evidence="4 5">
    <name type="scientific">Streptococcus hillyeri</name>
    <dbReference type="NCBI Taxonomy" id="2282420"/>
    <lineage>
        <taxon>Bacteria</taxon>
        <taxon>Bacillati</taxon>
        <taxon>Bacillota</taxon>
        <taxon>Bacilli</taxon>
        <taxon>Lactobacillales</taxon>
        <taxon>Streptococcaceae</taxon>
        <taxon>Streptococcus</taxon>
    </lineage>
</organism>
<dbReference type="AlphaFoldDB" id="A0A3L9DLJ2"/>
<feature type="domain" description="HTH tetR-type" evidence="3">
    <location>
        <begin position="6"/>
        <end position="66"/>
    </location>
</feature>
<dbReference type="OrthoDB" id="9810250at2"/>
<dbReference type="EMBL" id="RCVM01000025">
    <property type="protein sequence ID" value="RLY01614.1"/>
    <property type="molecule type" value="Genomic_DNA"/>
</dbReference>
<evidence type="ECO:0000313" key="5">
    <source>
        <dbReference type="Proteomes" id="UP000279194"/>
    </source>
</evidence>
<evidence type="ECO:0000313" key="4">
    <source>
        <dbReference type="EMBL" id="RLY01614.1"/>
    </source>
</evidence>
<feature type="DNA-binding region" description="H-T-H motif" evidence="2">
    <location>
        <begin position="29"/>
        <end position="48"/>
    </location>
</feature>
<dbReference type="Pfam" id="PF00440">
    <property type="entry name" value="TetR_N"/>
    <property type="match status" value="1"/>
</dbReference>
<sequence>MDLRTQKTREAIFDAFFDLLNEYHFHQISVAKLIDKARIGRSTFYSHFASKDDLLTAVTEQLFQHVFESSSYSEHMRNIQNGEDDSLLDLLTHLFQHFKENEAKITTLFKLEDAYFSRSLTTQLYKYLVPLVQPLYFDNSGAMLPESLIHQHIAGTFTTCLNWWLTQKNDITARAISFYYLQLLD</sequence>
<evidence type="ECO:0000259" key="3">
    <source>
        <dbReference type="PROSITE" id="PS50977"/>
    </source>
</evidence>
<keyword evidence="5" id="KW-1185">Reference proteome</keyword>
<name>A0A3L9DLJ2_9STRE</name>